<dbReference type="GO" id="GO:0005737">
    <property type="term" value="C:cytoplasm"/>
    <property type="evidence" value="ECO:0007669"/>
    <property type="project" value="UniProtKB-SubCell"/>
</dbReference>
<comment type="subcellular location">
    <subcellularLocation>
        <location evidence="1">Cell membrane</location>
    </subcellularLocation>
    <subcellularLocation>
        <location evidence="2">Cytoplasm</location>
    </subcellularLocation>
</comment>
<gene>
    <name evidence="17" type="primary">LOC128628653</name>
</gene>
<dbReference type="GO" id="GO:0016339">
    <property type="term" value="P:calcium-dependent cell-cell adhesion via plasma membrane cell adhesion molecules"/>
    <property type="evidence" value="ECO:0007669"/>
    <property type="project" value="TreeGrafter"/>
</dbReference>
<dbReference type="GO" id="GO:0005912">
    <property type="term" value="C:adherens junction"/>
    <property type="evidence" value="ECO:0007669"/>
    <property type="project" value="TreeGrafter"/>
</dbReference>
<keyword evidence="6 14" id="KW-0732">Signal</keyword>
<evidence type="ECO:0000256" key="9">
    <source>
        <dbReference type="ARBA" id="ARBA00022889"/>
    </source>
</evidence>
<evidence type="ECO:0000256" key="3">
    <source>
        <dbReference type="ARBA" id="ARBA00022475"/>
    </source>
</evidence>
<protein>
    <submittedName>
        <fullName evidence="17">Cadherin-like protein 26 isoform X1</fullName>
    </submittedName>
</protein>
<feature type="chain" id="PRO_5012497326" evidence="14">
    <location>
        <begin position="33"/>
        <end position="861"/>
    </location>
</feature>
<dbReference type="GO" id="GO:0045296">
    <property type="term" value="F:cadherin binding"/>
    <property type="evidence" value="ECO:0007669"/>
    <property type="project" value="TreeGrafter"/>
</dbReference>
<dbReference type="FunFam" id="2.60.40.60:FF:000019">
    <property type="entry name" value="Cadherin 2"/>
    <property type="match status" value="1"/>
</dbReference>
<evidence type="ECO:0000256" key="7">
    <source>
        <dbReference type="ARBA" id="ARBA00022737"/>
    </source>
</evidence>
<keyword evidence="16" id="KW-1185">Reference proteome</keyword>
<feature type="domain" description="Cadherin" evidence="15">
    <location>
        <begin position="513"/>
        <end position="618"/>
    </location>
</feature>
<dbReference type="InterPro" id="IPR015919">
    <property type="entry name" value="Cadherin-like_sf"/>
</dbReference>
<accession>A0A2D0SHT3</accession>
<dbReference type="GeneID" id="128628653"/>
<dbReference type="InterPro" id="IPR020894">
    <property type="entry name" value="Cadherin_CS"/>
</dbReference>
<feature type="domain" description="Cadherin" evidence="15">
    <location>
        <begin position="414"/>
        <end position="510"/>
    </location>
</feature>
<dbReference type="GO" id="GO:0000902">
    <property type="term" value="P:cell morphogenesis"/>
    <property type="evidence" value="ECO:0007669"/>
    <property type="project" value="TreeGrafter"/>
</dbReference>
<feature type="transmembrane region" description="Helical" evidence="13">
    <location>
        <begin position="624"/>
        <end position="646"/>
    </location>
</feature>
<dbReference type="FunFam" id="2.60.40.60:FF:000011">
    <property type="entry name" value="Cadherin 1"/>
    <property type="match status" value="1"/>
</dbReference>
<dbReference type="SMART" id="SM00112">
    <property type="entry name" value="CA"/>
    <property type="match status" value="4"/>
</dbReference>
<feature type="domain" description="Cadherin" evidence="15">
    <location>
        <begin position="164"/>
        <end position="278"/>
    </location>
</feature>
<evidence type="ECO:0000259" key="15">
    <source>
        <dbReference type="PROSITE" id="PS50268"/>
    </source>
</evidence>
<evidence type="ECO:0000256" key="6">
    <source>
        <dbReference type="ARBA" id="ARBA00022729"/>
    </source>
</evidence>
<dbReference type="PROSITE" id="PS50268">
    <property type="entry name" value="CADHERIN_2"/>
    <property type="match status" value="5"/>
</dbReference>
<evidence type="ECO:0000256" key="14">
    <source>
        <dbReference type="SAM" id="SignalP"/>
    </source>
</evidence>
<dbReference type="InterPro" id="IPR027397">
    <property type="entry name" value="Catenin-bd_sf"/>
</dbReference>
<dbReference type="CDD" id="cd11304">
    <property type="entry name" value="Cadherin_repeat"/>
    <property type="match status" value="4"/>
</dbReference>
<dbReference type="GO" id="GO:0007043">
    <property type="term" value="P:cell-cell junction assembly"/>
    <property type="evidence" value="ECO:0007669"/>
    <property type="project" value="TreeGrafter"/>
</dbReference>
<dbReference type="InterPro" id="IPR002126">
    <property type="entry name" value="Cadherin-like_dom"/>
</dbReference>
<dbReference type="GO" id="GO:0055113">
    <property type="term" value="P:epiboly involved in gastrulation with mouth forming second"/>
    <property type="evidence" value="ECO:0007669"/>
    <property type="project" value="UniProtKB-ARBA"/>
</dbReference>
<evidence type="ECO:0000256" key="8">
    <source>
        <dbReference type="ARBA" id="ARBA00022837"/>
    </source>
</evidence>
<evidence type="ECO:0000313" key="17">
    <source>
        <dbReference type="RefSeq" id="XP_017342264.1"/>
    </source>
</evidence>
<dbReference type="GO" id="GO:0016342">
    <property type="term" value="C:catenin complex"/>
    <property type="evidence" value="ECO:0007669"/>
    <property type="project" value="TreeGrafter"/>
</dbReference>
<organism evidence="16 17">
    <name type="scientific">Ictalurus punctatus</name>
    <name type="common">Channel catfish</name>
    <name type="synonym">Silurus punctatus</name>
    <dbReference type="NCBI Taxonomy" id="7998"/>
    <lineage>
        <taxon>Eukaryota</taxon>
        <taxon>Metazoa</taxon>
        <taxon>Chordata</taxon>
        <taxon>Craniata</taxon>
        <taxon>Vertebrata</taxon>
        <taxon>Euteleostomi</taxon>
        <taxon>Actinopterygii</taxon>
        <taxon>Neopterygii</taxon>
        <taxon>Teleostei</taxon>
        <taxon>Ostariophysi</taxon>
        <taxon>Siluriformes</taxon>
        <taxon>Ictaluridae</taxon>
        <taxon>Ictalurus</taxon>
    </lineage>
</organism>
<dbReference type="Pfam" id="PF00028">
    <property type="entry name" value="Cadherin"/>
    <property type="match status" value="4"/>
</dbReference>
<dbReference type="GO" id="GO:0044331">
    <property type="term" value="P:cell-cell adhesion mediated by cadherin"/>
    <property type="evidence" value="ECO:0007669"/>
    <property type="project" value="TreeGrafter"/>
</dbReference>
<dbReference type="AlphaFoldDB" id="A0A2D0SHT3"/>
<dbReference type="FunFam" id="2.60.40.60:FF:000031">
    <property type="entry name" value="Cadherin 3"/>
    <property type="match status" value="1"/>
</dbReference>
<evidence type="ECO:0000256" key="10">
    <source>
        <dbReference type="ARBA" id="ARBA00023136"/>
    </source>
</evidence>
<keyword evidence="11" id="KW-0325">Glycoprotein</keyword>
<evidence type="ECO:0000256" key="4">
    <source>
        <dbReference type="ARBA" id="ARBA00022490"/>
    </source>
</evidence>
<dbReference type="RefSeq" id="XP_017342264.1">
    <property type="nucleotide sequence ID" value="XM_017486775.3"/>
</dbReference>
<dbReference type="PANTHER" id="PTHR24027:SF78">
    <property type="entry name" value="CADHERIN-LIKE PROTEIN 26"/>
    <property type="match status" value="1"/>
</dbReference>
<dbReference type="GO" id="GO:0007156">
    <property type="term" value="P:homophilic cell adhesion via plasma membrane adhesion molecules"/>
    <property type="evidence" value="ECO:0007669"/>
    <property type="project" value="InterPro"/>
</dbReference>
<dbReference type="Gene3D" id="2.60.40.60">
    <property type="entry name" value="Cadherins"/>
    <property type="match status" value="5"/>
</dbReference>
<dbReference type="Gene3D" id="4.10.900.10">
    <property type="entry name" value="TCF3-CBD (Catenin binding domain)"/>
    <property type="match status" value="1"/>
</dbReference>
<keyword evidence="13" id="KW-1133">Transmembrane helix</keyword>
<reference evidence="17" key="2">
    <citation type="submission" date="2025-08" db="UniProtKB">
        <authorList>
            <consortium name="RefSeq"/>
        </authorList>
    </citation>
    <scope>IDENTIFICATION</scope>
    <source>
        <tissue evidence="17">Blood</tissue>
    </source>
</reference>
<dbReference type="InterPro" id="IPR039808">
    <property type="entry name" value="Cadherin"/>
</dbReference>
<evidence type="ECO:0000256" key="1">
    <source>
        <dbReference type="ARBA" id="ARBA00004236"/>
    </source>
</evidence>
<keyword evidence="5" id="KW-0479">Metal-binding</keyword>
<dbReference type="PANTHER" id="PTHR24027">
    <property type="entry name" value="CADHERIN-23"/>
    <property type="match status" value="1"/>
</dbReference>
<keyword evidence="13" id="KW-0812">Transmembrane</keyword>
<keyword evidence="8 12" id="KW-0106">Calcium</keyword>
<dbReference type="FunFam" id="2.60.40.60:FF:000095">
    <property type="entry name" value="Cadherin 13"/>
    <property type="match status" value="1"/>
</dbReference>
<dbReference type="SUPFAM" id="SSF49313">
    <property type="entry name" value="Cadherin-like"/>
    <property type="match status" value="5"/>
</dbReference>
<dbReference type="GO" id="GO:0005509">
    <property type="term" value="F:calcium ion binding"/>
    <property type="evidence" value="ECO:0007669"/>
    <property type="project" value="UniProtKB-UniRule"/>
</dbReference>
<dbReference type="GO" id="GO:0008013">
    <property type="term" value="F:beta-catenin binding"/>
    <property type="evidence" value="ECO:0007669"/>
    <property type="project" value="TreeGrafter"/>
</dbReference>
<keyword evidence="10 13" id="KW-0472">Membrane</keyword>
<feature type="domain" description="Cadherin" evidence="15">
    <location>
        <begin position="279"/>
        <end position="403"/>
    </location>
</feature>
<reference evidence="16" key="1">
    <citation type="journal article" date="2016" name="Nat. Commun.">
        <title>The channel catfish genome sequence provides insights into the evolution of scale formation in teleosts.</title>
        <authorList>
            <person name="Liu Z."/>
            <person name="Liu S."/>
            <person name="Yao J."/>
            <person name="Bao L."/>
            <person name="Zhang J."/>
            <person name="Li Y."/>
            <person name="Jiang C."/>
            <person name="Sun L."/>
            <person name="Wang R."/>
            <person name="Zhang Y."/>
            <person name="Zhou T."/>
            <person name="Zeng Q."/>
            <person name="Fu Q."/>
            <person name="Gao S."/>
            <person name="Li N."/>
            <person name="Koren S."/>
            <person name="Jiang Y."/>
            <person name="Zimin A."/>
            <person name="Xu P."/>
            <person name="Phillippy A.M."/>
            <person name="Geng X."/>
            <person name="Song L."/>
            <person name="Sun F."/>
            <person name="Li C."/>
            <person name="Wang X."/>
            <person name="Chen A."/>
            <person name="Jin Y."/>
            <person name="Yuan Z."/>
            <person name="Yang Y."/>
            <person name="Tan S."/>
            <person name="Peatman E."/>
            <person name="Lu J."/>
            <person name="Qin Z."/>
            <person name="Dunham R."/>
            <person name="Li Z."/>
            <person name="Sonstegard T."/>
            <person name="Feng J."/>
            <person name="Danzmann R.G."/>
            <person name="Schroeder S."/>
            <person name="Scheffler B."/>
            <person name="Duke M.V."/>
            <person name="Ballard L."/>
            <person name="Kucuktas H."/>
            <person name="Kaltenboeck L."/>
            <person name="Liu H."/>
            <person name="Armbruster J."/>
            <person name="Xie Y."/>
            <person name="Kirby M.L."/>
            <person name="Tian Y."/>
            <person name="Flanagan M.E."/>
            <person name="Mu W."/>
            <person name="Waldbieser G.C."/>
        </authorList>
    </citation>
    <scope>NUCLEOTIDE SEQUENCE [LARGE SCALE GENOMIC DNA]</scope>
    <source>
        <strain evidence="16">SDA103</strain>
    </source>
</reference>
<keyword evidence="9" id="KW-0130">Cell adhesion</keyword>
<evidence type="ECO:0000256" key="2">
    <source>
        <dbReference type="ARBA" id="ARBA00004496"/>
    </source>
</evidence>
<dbReference type="GO" id="GO:0016477">
    <property type="term" value="P:cell migration"/>
    <property type="evidence" value="ECO:0007669"/>
    <property type="project" value="TreeGrafter"/>
</dbReference>
<feature type="domain" description="Cadherin" evidence="15">
    <location>
        <begin position="75"/>
        <end position="163"/>
    </location>
</feature>
<evidence type="ECO:0000256" key="12">
    <source>
        <dbReference type="PROSITE-ProRule" id="PRU00043"/>
    </source>
</evidence>
<dbReference type="GO" id="GO:0060027">
    <property type="term" value="P:convergent extension involved in gastrulation"/>
    <property type="evidence" value="ECO:0007669"/>
    <property type="project" value="UniProtKB-ARBA"/>
</dbReference>
<feature type="signal peptide" evidence="14">
    <location>
        <begin position="1"/>
        <end position="32"/>
    </location>
</feature>
<evidence type="ECO:0000256" key="13">
    <source>
        <dbReference type="SAM" id="Phobius"/>
    </source>
</evidence>
<sequence>MWNTGTCSRRSFRMRKTTVLLFLLALWAESSHELRSHEETNTETSERVLTRSKRRWVLNTVELEEECTGPFPKKITEVHNDKHLNHSLKFRISGQGVTEKPKGVFTINENTGEIYTHKPIDRETYPIFHVNFDVVDRQTGEILDKTLALNLIIRDKNDNPPVFKPEILNIDIPENTKEGQLPVSLQARDIDEQDTDNSRISMRIVSQEPALPKISLASMADIKDSMITNLVFTGCFDYDKVKTYKMLVEACDHGTPSLSSTMTVNIAITDSNTHSPVFTAPKFNAQVMELETNKEILRIPVQDQDTPNTTASRAVFTILKGNEEGNYKIETDPVTNEGVLTVIKGKDYERTTLAELEIGVENEQPLFLCVDGKPVSPVPKTLKSNNTVKVTVKVIDVNDPPVFQNKIQKVYRVEEEEPGEVLYTPTVTDEDSDPAKLRYELVEDPAKWMSIDPQTGKISLVKKMDRESPYVQNSTYTVLMRAIDDGEPPATGTGTLVVHLGDKNDNTPYLISNTSVMCGNKADRVRVTAQDKDAFPFSGPFTFALDKIDPELKSLWKLEKSELGSEILLISQESLPYGNYSVPLKIADQQGMLAHTVLQVVICDCGKGDVCQDLLPRSSNLDRAAIGILLGALLLMALLLCCVFLCKCQEKNNFKQCLQEDSIQTLIKYNEEGGGSICKSTIGHYCDLMTERTQFVPQFQQSTTKQFGGLNPGAIQNTIAVPLHGLMRSPVQLTQILNGVNDATDSRNIYAKSATWSRNRIRTYNATRRGFTKSVNLLSVLNMEEHLERKLHKLSVEQQDFPEYHPHDYSSEGTNTSSVSLDKLSFQSIGDDLGFLQNLGSKFYTLDEIFQQRIKEKDMKL</sequence>
<dbReference type="PROSITE" id="PS00232">
    <property type="entry name" value="CADHERIN_1"/>
    <property type="match status" value="1"/>
</dbReference>
<name>A0A2D0SHT3_ICTPU</name>
<evidence type="ECO:0000313" key="16">
    <source>
        <dbReference type="Proteomes" id="UP000221080"/>
    </source>
</evidence>
<dbReference type="OrthoDB" id="9045962at2759"/>
<dbReference type="KEGG" id="ipu:128628653"/>
<keyword evidence="7" id="KW-0677">Repeat</keyword>
<keyword evidence="3" id="KW-1003">Cell membrane</keyword>
<keyword evidence="4" id="KW-0963">Cytoplasm</keyword>
<proteinExistence type="predicted"/>
<dbReference type="Proteomes" id="UP000221080">
    <property type="component" value="Chromosome 15"/>
</dbReference>
<evidence type="ECO:0000256" key="5">
    <source>
        <dbReference type="ARBA" id="ARBA00022723"/>
    </source>
</evidence>
<dbReference type="PRINTS" id="PR00205">
    <property type="entry name" value="CADHERIN"/>
</dbReference>
<evidence type="ECO:0000256" key="11">
    <source>
        <dbReference type="ARBA" id="ARBA00023180"/>
    </source>
</evidence>
<dbReference type="GO" id="GO:0034332">
    <property type="term" value="P:adherens junction organization"/>
    <property type="evidence" value="ECO:0007669"/>
    <property type="project" value="TreeGrafter"/>
</dbReference>